<dbReference type="EMBL" id="JAFJYH010000093">
    <property type="protein sequence ID" value="KAG4420026.1"/>
    <property type="molecule type" value="Genomic_DNA"/>
</dbReference>
<keyword evidence="3" id="KW-1185">Reference proteome</keyword>
<evidence type="ECO:0000256" key="1">
    <source>
        <dbReference type="SAM" id="MobiDB-lite"/>
    </source>
</evidence>
<evidence type="ECO:0000313" key="3">
    <source>
        <dbReference type="Proteomes" id="UP000664132"/>
    </source>
</evidence>
<dbReference type="AlphaFoldDB" id="A0A8H7W744"/>
<feature type="region of interest" description="Disordered" evidence="1">
    <location>
        <begin position="38"/>
        <end position="77"/>
    </location>
</feature>
<gene>
    <name evidence="2" type="ORF">IFR04_006877</name>
</gene>
<organism evidence="2 3">
    <name type="scientific">Cadophora malorum</name>
    <dbReference type="NCBI Taxonomy" id="108018"/>
    <lineage>
        <taxon>Eukaryota</taxon>
        <taxon>Fungi</taxon>
        <taxon>Dikarya</taxon>
        <taxon>Ascomycota</taxon>
        <taxon>Pezizomycotina</taxon>
        <taxon>Leotiomycetes</taxon>
        <taxon>Helotiales</taxon>
        <taxon>Ploettnerulaceae</taxon>
        <taxon>Cadophora</taxon>
    </lineage>
</organism>
<comment type="caution">
    <text evidence="2">The sequence shown here is derived from an EMBL/GenBank/DDBJ whole genome shotgun (WGS) entry which is preliminary data.</text>
</comment>
<protein>
    <submittedName>
        <fullName evidence="2">Uncharacterized protein</fullName>
    </submittedName>
</protein>
<feature type="compositionally biased region" description="Basic and acidic residues" evidence="1">
    <location>
        <begin position="64"/>
        <end position="76"/>
    </location>
</feature>
<dbReference type="Proteomes" id="UP000664132">
    <property type="component" value="Unassembled WGS sequence"/>
</dbReference>
<name>A0A8H7W744_9HELO</name>
<sequence length="167" mass="19240">MPSTRQFFINLRVDIFGSGLKRHKKPVYESRTYRYSSNSTRNFHHGKQRSSTLSTTAPPPTRILETKKSMDNDRQYDSIPGAWVDDEYLSSSISSAPSYRQAQRDPVPSYNTIRYPVEKKSHIPRGHKTVYIKPMTISNEPMGTRRHLRPGSDVLIVHHPTPQDLDD</sequence>
<dbReference type="OrthoDB" id="3551043at2759"/>
<accession>A0A8H7W744</accession>
<reference evidence="2" key="1">
    <citation type="submission" date="2021-02" db="EMBL/GenBank/DDBJ databases">
        <title>Genome sequence Cadophora malorum strain M34.</title>
        <authorList>
            <person name="Stefanovic E."/>
            <person name="Vu D."/>
            <person name="Scully C."/>
            <person name="Dijksterhuis J."/>
            <person name="Roader J."/>
            <person name="Houbraken J."/>
        </authorList>
    </citation>
    <scope>NUCLEOTIDE SEQUENCE</scope>
    <source>
        <strain evidence="2">M34</strain>
    </source>
</reference>
<proteinExistence type="predicted"/>
<evidence type="ECO:0000313" key="2">
    <source>
        <dbReference type="EMBL" id="KAG4420026.1"/>
    </source>
</evidence>